<evidence type="ECO:0000313" key="4">
    <source>
        <dbReference type="Proteomes" id="UP000692954"/>
    </source>
</evidence>
<organism evidence="3 4">
    <name type="scientific">Paramecium sonneborni</name>
    <dbReference type="NCBI Taxonomy" id="65129"/>
    <lineage>
        <taxon>Eukaryota</taxon>
        <taxon>Sar</taxon>
        <taxon>Alveolata</taxon>
        <taxon>Ciliophora</taxon>
        <taxon>Intramacronucleata</taxon>
        <taxon>Oligohymenophorea</taxon>
        <taxon>Peniculida</taxon>
        <taxon>Parameciidae</taxon>
        <taxon>Paramecium</taxon>
    </lineage>
</organism>
<accession>A0A8S1NYP9</accession>
<keyword evidence="4" id="KW-1185">Reference proteome</keyword>
<dbReference type="AlphaFoldDB" id="A0A8S1NYP9"/>
<gene>
    <name evidence="3" type="ORF">PSON_ATCC_30995.1.T0650016</name>
</gene>
<dbReference type="PROSITE" id="PS51886">
    <property type="entry name" value="TLDC"/>
    <property type="match status" value="1"/>
</dbReference>
<dbReference type="PANTHER" id="PTHR23354:SF122">
    <property type="entry name" value="GTPASE-ACTIVATING PROTEIN SKYWALKER"/>
    <property type="match status" value="1"/>
</dbReference>
<comment type="caution">
    <text evidence="3">The sequence shown here is derived from an EMBL/GenBank/DDBJ whole genome shotgun (WGS) entry which is preliminary data.</text>
</comment>
<feature type="coiled-coil region" evidence="1">
    <location>
        <begin position="69"/>
        <end position="122"/>
    </location>
</feature>
<evidence type="ECO:0000259" key="2">
    <source>
        <dbReference type="PROSITE" id="PS51886"/>
    </source>
</evidence>
<dbReference type="EMBL" id="CAJJDN010000065">
    <property type="protein sequence ID" value="CAD8095641.1"/>
    <property type="molecule type" value="Genomic_DNA"/>
</dbReference>
<feature type="domain" description="TLDc" evidence="2">
    <location>
        <begin position="235"/>
        <end position="423"/>
    </location>
</feature>
<sequence>MQVPCPKHEGSYLIFILLKENQIEFICDQCQTNIQDKNKFFDFQKLININKAIKQPEYLVSKIINSEKLRELFQELQQFDENNLNQQLKDIENIIENFQIQLSNVLKELQVYTKKYMELRQQIKQRLAQIIEFEKFKQYLTSLNEQEKKIQPQDISESEKNIQIYFENLSKKNYLNINNEIYNFLECKNQSINQTKLDYPQLKNLQQQYQQLQILHSQFNSKITPKFPGIIQNTQLITKEFQAKLIDTIVQNTKRSINKISLIYQGQKSDLNAESFWNQVDGKNNLLMVFQSQNEVVFGGYTPCYWIKSKKGEYINDETLTSFLFSQTNNKIYPIKQEGKSYAIYCNNQQGPVFGGQSLLRGSIFSYFSNTSDMMISSDFQNGSSTIGIAYKNDCSQSKTDSETLLFGQQTPRIIMYEIFQVTFI</sequence>
<keyword evidence="1" id="KW-0175">Coiled coil</keyword>
<dbReference type="PANTHER" id="PTHR23354">
    <property type="entry name" value="NUCLEOLAR PROTEIN 7/ESTROGEN RECEPTOR COACTIVATOR-RELATED"/>
    <property type="match status" value="1"/>
</dbReference>
<evidence type="ECO:0000313" key="3">
    <source>
        <dbReference type="EMBL" id="CAD8095641.1"/>
    </source>
</evidence>
<reference evidence="3" key="1">
    <citation type="submission" date="2021-01" db="EMBL/GenBank/DDBJ databases">
        <authorList>
            <consortium name="Genoscope - CEA"/>
            <person name="William W."/>
        </authorList>
    </citation>
    <scope>NUCLEOTIDE SEQUENCE</scope>
</reference>
<name>A0A8S1NYP9_9CILI</name>
<protein>
    <recommendedName>
        <fullName evidence="2">TLDc domain-containing protein</fullName>
    </recommendedName>
</protein>
<evidence type="ECO:0000256" key="1">
    <source>
        <dbReference type="SAM" id="Coils"/>
    </source>
</evidence>
<dbReference type="InterPro" id="IPR006571">
    <property type="entry name" value="TLDc_dom"/>
</dbReference>
<dbReference type="Pfam" id="PF07534">
    <property type="entry name" value="TLD"/>
    <property type="match status" value="1"/>
</dbReference>
<dbReference type="Proteomes" id="UP000692954">
    <property type="component" value="Unassembled WGS sequence"/>
</dbReference>
<dbReference type="OrthoDB" id="309150at2759"/>
<proteinExistence type="predicted"/>